<dbReference type="Proteomes" id="UP000094578">
    <property type="component" value="Unassembled WGS sequence"/>
</dbReference>
<accession>A0A1E3L7T3</accession>
<protein>
    <submittedName>
        <fullName evidence="1">Uncharacterized protein</fullName>
    </submittedName>
</protein>
<comment type="caution">
    <text evidence="1">The sequence shown here is derived from an EMBL/GenBank/DDBJ whole genome shotgun (WGS) entry which is preliminary data.</text>
</comment>
<sequence length="180" mass="20645">MDKKPTNDEAEFLFNVDLMISGRNNAVALQKLLEILNNHEELADFRVVSGIKLGQKIEKSLKDTSKQQVPIDISSISESKKSITAQTASLVKKLEKHKQEAKSAAILHEKIENDMNSWLALYIKDNTLVRLTINNRGDRFSIPCRILNFDNENQTISVYHVDEKQVYTFKLNEIDDFQHT</sequence>
<evidence type="ECO:0000313" key="2">
    <source>
        <dbReference type="Proteomes" id="UP000094578"/>
    </source>
</evidence>
<proteinExistence type="predicted"/>
<reference evidence="1 2" key="1">
    <citation type="submission" date="2016-08" db="EMBL/GenBank/DDBJ databases">
        <title>Genome sequencing of Paenibacillus sp. TI45-13ar, isolated from Korean traditional nuruk.</title>
        <authorList>
            <person name="Kim S.-J."/>
        </authorList>
    </citation>
    <scope>NUCLEOTIDE SEQUENCE [LARGE SCALE GENOMIC DNA]</scope>
    <source>
        <strain evidence="1 2">TI45-13ar</strain>
    </source>
</reference>
<dbReference type="PATRIC" id="fig|1886670.3.peg.1547"/>
<evidence type="ECO:0000313" key="1">
    <source>
        <dbReference type="EMBL" id="ODP29010.1"/>
    </source>
</evidence>
<name>A0A1E3L7T3_9BACL</name>
<keyword evidence="2" id="KW-1185">Reference proteome</keyword>
<dbReference type="STRING" id="1886670.PTI45_01519"/>
<dbReference type="RefSeq" id="WP_069326958.1">
    <property type="nucleotide sequence ID" value="NZ_MDER01000032.1"/>
</dbReference>
<dbReference type="EMBL" id="MDER01000032">
    <property type="protein sequence ID" value="ODP29010.1"/>
    <property type="molecule type" value="Genomic_DNA"/>
</dbReference>
<gene>
    <name evidence="1" type="ORF">PTI45_01519</name>
</gene>
<dbReference type="AlphaFoldDB" id="A0A1E3L7T3"/>
<organism evidence="1 2">
    <name type="scientific">Paenibacillus nuruki</name>
    <dbReference type="NCBI Taxonomy" id="1886670"/>
    <lineage>
        <taxon>Bacteria</taxon>
        <taxon>Bacillati</taxon>
        <taxon>Bacillota</taxon>
        <taxon>Bacilli</taxon>
        <taxon>Bacillales</taxon>
        <taxon>Paenibacillaceae</taxon>
        <taxon>Paenibacillus</taxon>
    </lineage>
</organism>